<organism evidence="1 2">
    <name type="scientific">Byssothecium circinans</name>
    <dbReference type="NCBI Taxonomy" id="147558"/>
    <lineage>
        <taxon>Eukaryota</taxon>
        <taxon>Fungi</taxon>
        <taxon>Dikarya</taxon>
        <taxon>Ascomycota</taxon>
        <taxon>Pezizomycotina</taxon>
        <taxon>Dothideomycetes</taxon>
        <taxon>Pleosporomycetidae</taxon>
        <taxon>Pleosporales</taxon>
        <taxon>Massarineae</taxon>
        <taxon>Massarinaceae</taxon>
        <taxon>Byssothecium</taxon>
    </lineage>
</organism>
<evidence type="ECO:0000313" key="1">
    <source>
        <dbReference type="EMBL" id="KAF1963363.1"/>
    </source>
</evidence>
<name>A0A6A5UDT2_9PLEO</name>
<dbReference type="Proteomes" id="UP000800035">
    <property type="component" value="Unassembled WGS sequence"/>
</dbReference>
<reference evidence="1" key="1">
    <citation type="journal article" date="2020" name="Stud. Mycol.">
        <title>101 Dothideomycetes genomes: a test case for predicting lifestyles and emergence of pathogens.</title>
        <authorList>
            <person name="Haridas S."/>
            <person name="Albert R."/>
            <person name="Binder M."/>
            <person name="Bloem J."/>
            <person name="Labutti K."/>
            <person name="Salamov A."/>
            <person name="Andreopoulos B."/>
            <person name="Baker S."/>
            <person name="Barry K."/>
            <person name="Bills G."/>
            <person name="Bluhm B."/>
            <person name="Cannon C."/>
            <person name="Castanera R."/>
            <person name="Culley D."/>
            <person name="Daum C."/>
            <person name="Ezra D."/>
            <person name="Gonzalez J."/>
            <person name="Henrissat B."/>
            <person name="Kuo A."/>
            <person name="Liang C."/>
            <person name="Lipzen A."/>
            <person name="Lutzoni F."/>
            <person name="Magnuson J."/>
            <person name="Mondo S."/>
            <person name="Nolan M."/>
            <person name="Ohm R."/>
            <person name="Pangilinan J."/>
            <person name="Park H.-J."/>
            <person name="Ramirez L."/>
            <person name="Alfaro M."/>
            <person name="Sun H."/>
            <person name="Tritt A."/>
            <person name="Yoshinaga Y."/>
            <person name="Zwiers L.-H."/>
            <person name="Turgeon B."/>
            <person name="Goodwin S."/>
            <person name="Spatafora J."/>
            <person name="Crous P."/>
            <person name="Grigoriev I."/>
        </authorList>
    </citation>
    <scope>NUCLEOTIDE SEQUENCE</scope>
    <source>
        <strain evidence="1">CBS 675.92</strain>
    </source>
</reference>
<gene>
    <name evidence="1" type="ORF">CC80DRAFT_498559</name>
</gene>
<accession>A0A6A5UDT2</accession>
<keyword evidence="2" id="KW-1185">Reference proteome</keyword>
<dbReference type="EMBL" id="ML976977">
    <property type="protein sequence ID" value="KAF1963363.1"/>
    <property type="molecule type" value="Genomic_DNA"/>
</dbReference>
<protein>
    <submittedName>
        <fullName evidence="1">Uncharacterized protein</fullName>
    </submittedName>
</protein>
<proteinExistence type="predicted"/>
<dbReference type="AlphaFoldDB" id="A0A6A5UDT2"/>
<sequence>MPIVVPLLSDSEVDGTGDDGVEEVSDGCVGVGRDGEAGSVGVVGGEDEGTTIAVRWAIILRTAVSVLCHATGTPSPHMSRAVKSFSSRIVVVAAVATKRAFDIRVRIRSQIPYAQSALHTFLFPILEMTYCGQHMLAVMLLSKIWVSYIATCRRITARAERRTVVIILLEVDFDSCWRIPVGGAQ</sequence>
<evidence type="ECO:0000313" key="2">
    <source>
        <dbReference type="Proteomes" id="UP000800035"/>
    </source>
</evidence>